<feature type="compositionally biased region" description="Low complexity" evidence="1">
    <location>
        <begin position="83"/>
        <end position="102"/>
    </location>
</feature>
<dbReference type="SUPFAM" id="SSF57701">
    <property type="entry name" value="Zn2/Cys6 DNA-binding domain"/>
    <property type="match status" value="1"/>
</dbReference>
<gene>
    <name evidence="2" type="primary">KNAG0D02330</name>
    <name evidence="2" type="ordered locus">KNAG_0D02330</name>
</gene>
<proteinExistence type="predicted"/>
<dbReference type="AlphaFoldDB" id="J7RKH7"/>
<evidence type="ECO:0000313" key="2">
    <source>
        <dbReference type="EMBL" id="CCK69983.1"/>
    </source>
</evidence>
<organism evidence="2 3">
    <name type="scientific">Huiozyma naganishii (strain ATCC MYA-139 / BCRC 22969 / CBS 8797 / KCTC 17520 / NBRC 10181 / NCYC 3082 / Yp74L-3)</name>
    <name type="common">Yeast</name>
    <name type="synonym">Kazachstania naganishii</name>
    <dbReference type="NCBI Taxonomy" id="1071383"/>
    <lineage>
        <taxon>Eukaryota</taxon>
        <taxon>Fungi</taxon>
        <taxon>Dikarya</taxon>
        <taxon>Ascomycota</taxon>
        <taxon>Saccharomycotina</taxon>
        <taxon>Saccharomycetes</taxon>
        <taxon>Saccharomycetales</taxon>
        <taxon>Saccharomycetaceae</taxon>
        <taxon>Huiozyma</taxon>
    </lineage>
</organism>
<sequence length="267" mass="30587">MLSSIPIVNVNKSMHPLLLPSINVFLLKDSQNGRQQQQQQHLAPLSSLDKREDPFIMSLNDNNYTTTHSDGLKTEGLLDRARNSSVQSISESDDISSQSSNSGFASPIPQSTDSEQYFKGKKRQRMGPSCNVCRSKKVRCDAKVEVLFRDSAIMHMLSDKLIHQVSLEEARELALQFPKQFKIPNELYERGSDVKLMKHLDKLLLFFPCSSCTRLAHKKHINTDKEHFCHFSKGLTRSDTNIFRRIFKKTRKDIMDMNVQDYSDCGF</sequence>
<dbReference type="KEGG" id="kng:KNAG_0D02330"/>
<keyword evidence="3" id="KW-1185">Reference proteome</keyword>
<reference evidence="2 3" key="1">
    <citation type="journal article" date="2011" name="Proc. Natl. Acad. Sci. U.S.A.">
        <title>Evolutionary erosion of yeast sex chromosomes by mating-type switching accidents.</title>
        <authorList>
            <person name="Gordon J.L."/>
            <person name="Armisen D."/>
            <person name="Proux-Wera E."/>
            <person name="Oheigeartaigh S.S."/>
            <person name="Byrne K.P."/>
            <person name="Wolfe K.H."/>
        </authorList>
    </citation>
    <scope>NUCLEOTIDE SEQUENCE [LARGE SCALE GENOMIC DNA]</scope>
    <source>
        <strain evidence="3">ATCC MYA-139 / BCRC 22969 / CBS 8797 / CCRC 22969 / KCTC 17520 / NBRC 10181 / NCYC 3082</strain>
    </source>
</reference>
<name>J7RKH7_HUIN7</name>
<dbReference type="GeneID" id="34525672"/>
<dbReference type="InterPro" id="IPR036864">
    <property type="entry name" value="Zn2-C6_fun-type_DNA-bd_sf"/>
</dbReference>
<protein>
    <recommendedName>
        <fullName evidence="4">Zn(2)-C6 fungal-type domain-containing protein</fullName>
    </recommendedName>
</protein>
<evidence type="ECO:0000313" key="3">
    <source>
        <dbReference type="Proteomes" id="UP000006310"/>
    </source>
</evidence>
<dbReference type="HOGENOM" id="CLU_051216_0_0_1"/>
<evidence type="ECO:0008006" key="4">
    <source>
        <dbReference type="Google" id="ProtNLM"/>
    </source>
</evidence>
<dbReference type="GO" id="GO:0008270">
    <property type="term" value="F:zinc ion binding"/>
    <property type="evidence" value="ECO:0007669"/>
    <property type="project" value="InterPro"/>
</dbReference>
<dbReference type="Proteomes" id="UP000006310">
    <property type="component" value="Chromosome 4"/>
</dbReference>
<reference evidence="3" key="2">
    <citation type="submission" date="2012-08" db="EMBL/GenBank/DDBJ databases">
        <title>Genome sequence of Kazachstania naganishii.</title>
        <authorList>
            <person name="Gordon J.L."/>
            <person name="Armisen D."/>
            <person name="Proux-Wera E."/>
            <person name="OhEigeartaigh S.S."/>
            <person name="Byrne K.P."/>
            <person name="Wolfe K.H."/>
        </authorList>
    </citation>
    <scope>NUCLEOTIDE SEQUENCE [LARGE SCALE GENOMIC DNA]</scope>
    <source>
        <strain evidence="3">ATCC MYA-139 / BCRC 22969 / CBS 8797 / CCRC 22969 / KCTC 17520 / NBRC 10181 / NCYC 3082</strain>
    </source>
</reference>
<dbReference type="Gene3D" id="4.10.240.10">
    <property type="entry name" value="Zn(2)-C6 fungal-type DNA-binding domain"/>
    <property type="match status" value="1"/>
</dbReference>
<accession>J7RKH7</accession>
<feature type="region of interest" description="Disordered" evidence="1">
    <location>
        <begin position="83"/>
        <end position="114"/>
    </location>
</feature>
<dbReference type="OMA" id="RDSAIMH"/>
<dbReference type="EMBL" id="HE978317">
    <property type="protein sequence ID" value="CCK69983.1"/>
    <property type="molecule type" value="Genomic_DNA"/>
</dbReference>
<dbReference type="GO" id="GO:0000981">
    <property type="term" value="F:DNA-binding transcription factor activity, RNA polymerase II-specific"/>
    <property type="evidence" value="ECO:0007669"/>
    <property type="project" value="InterPro"/>
</dbReference>
<dbReference type="RefSeq" id="XP_022464229.1">
    <property type="nucleotide sequence ID" value="XM_022607655.1"/>
</dbReference>
<evidence type="ECO:0000256" key="1">
    <source>
        <dbReference type="SAM" id="MobiDB-lite"/>
    </source>
</evidence>
<dbReference type="OrthoDB" id="4036575at2759"/>